<comment type="caution">
    <text evidence="1">The sequence shown here is derived from an EMBL/GenBank/DDBJ whole genome shotgun (WGS) entry which is preliminary data.</text>
</comment>
<dbReference type="AlphaFoldDB" id="A0A9D1U1F9"/>
<reference evidence="1" key="1">
    <citation type="journal article" date="2021" name="PeerJ">
        <title>Extensive microbial diversity within the chicken gut microbiome revealed by metagenomics and culture.</title>
        <authorList>
            <person name="Gilroy R."/>
            <person name="Ravi A."/>
            <person name="Getino M."/>
            <person name="Pursley I."/>
            <person name="Horton D.L."/>
            <person name="Alikhan N.F."/>
            <person name="Baker D."/>
            <person name="Gharbi K."/>
            <person name="Hall N."/>
            <person name="Watson M."/>
            <person name="Adriaenssens E.M."/>
            <person name="Foster-Nyarko E."/>
            <person name="Jarju S."/>
            <person name="Secka A."/>
            <person name="Antonio M."/>
            <person name="Oren A."/>
            <person name="Chaudhuri R.R."/>
            <person name="La Ragione R."/>
            <person name="Hildebrand F."/>
            <person name="Pallen M.J."/>
        </authorList>
    </citation>
    <scope>NUCLEOTIDE SEQUENCE</scope>
    <source>
        <strain evidence="1">ChiHjej13B12-752</strain>
    </source>
</reference>
<proteinExistence type="predicted"/>
<protein>
    <submittedName>
        <fullName evidence="1">Uncharacterized protein</fullName>
    </submittedName>
</protein>
<sequence>MSEFNHPERWPYDCTERSALAGSRFVKRPETDTPAESCKKQAVTVVKV</sequence>
<organism evidence="1 2">
    <name type="scientific">Candidatus Salinicoccus stercoripullorum</name>
    <dbReference type="NCBI Taxonomy" id="2838756"/>
    <lineage>
        <taxon>Bacteria</taxon>
        <taxon>Bacillati</taxon>
        <taxon>Bacillota</taxon>
        <taxon>Bacilli</taxon>
        <taxon>Bacillales</taxon>
        <taxon>Staphylococcaceae</taxon>
        <taxon>Salinicoccus</taxon>
    </lineage>
</organism>
<name>A0A9D1U1F9_9STAP</name>
<gene>
    <name evidence="1" type="ORF">H9891_11615</name>
</gene>
<accession>A0A9D1U1F9</accession>
<dbReference type="Proteomes" id="UP000823989">
    <property type="component" value="Unassembled WGS sequence"/>
</dbReference>
<dbReference type="EMBL" id="DXHR01000037">
    <property type="protein sequence ID" value="HIW13790.1"/>
    <property type="molecule type" value="Genomic_DNA"/>
</dbReference>
<reference evidence="1" key="2">
    <citation type="submission" date="2021-04" db="EMBL/GenBank/DDBJ databases">
        <authorList>
            <person name="Gilroy R."/>
        </authorList>
    </citation>
    <scope>NUCLEOTIDE SEQUENCE</scope>
    <source>
        <strain evidence="1">ChiHjej13B12-752</strain>
    </source>
</reference>
<evidence type="ECO:0000313" key="2">
    <source>
        <dbReference type="Proteomes" id="UP000823989"/>
    </source>
</evidence>
<evidence type="ECO:0000313" key="1">
    <source>
        <dbReference type="EMBL" id="HIW13790.1"/>
    </source>
</evidence>